<dbReference type="HAMAP" id="MF_00197">
    <property type="entry name" value="DAP_epimerase"/>
    <property type="match status" value="1"/>
</dbReference>
<feature type="binding site" evidence="8">
    <location>
        <begin position="240"/>
        <end position="241"/>
    </location>
    <ligand>
        <name>substrate</name>
    </ligand>
</feature>
<feature type="binding site" evidence="8">
    <location>
        <begin position="107"/>
        <end position="108"/>
    </location>
    <ligand>
        <name>substrate</name>
    </ligand>
</feature>
<dbReference type="Pfam" id="PF01678">
    <property type="entry name" value="DAP_epimerase"/>
    <property type="match status" value="2"/>
</dbReference>
<organism evidence="10 11">
    <name type="scientific">Schumannella soli</name>
    <dbReference type="NCBI Taxonomy" id="2590779"/>
    <lineage>
        <taxon>Bacteria</taxon>
        <taxon>Bacillati</taxon>
        <taxon>Actinomycetota</taxon>
        <taxon>Actinomycetes</taxon>
        <taxon>Micrococcales</taxon>
        <taxon>Microbacteriaceae</taxon>
        <taxon>Schumannella</taxon>
    </lineage>
</organism>
<dbReference type="PROSITE" id="PS01326">
    <property type="entry name" value="DAP_EPIMERASE"/>
    <property type="match status" value="1"/>
</dbReference>
<dbReference type="NCBIfam" id="TIGR00652">
    <property type="entry name" value="DapF"/>
    <property type="match status" value="1"/>
</dbReference>
<comment type="subcellular location">
    <subcellularLocation>
        <location evidence="8">Cytoplasm</location>
    </subcellularLocation>
</comment>
<dbReference type="SUPFAM" id="SSF54506">
    <property type="entry name" value="Diaminopimelate epimerase-like"/>
    <property type="match status" value="2"/>
</dbReference>
<keyword evidence="6 8" id="KW-0413">Isomerase</keyword>
<evidence type="ECO:0000256" key="1">
    <source>
        <dbReference type="ARBA" id="ARBA00005196"/>
    </source>
</evidence>
<evidence type="ECO:0000313" key="11">
    <source>
        <dbReference type="Proteomes" id="UP000316252"/>
    </source>
</evidence>
<sequence length="310" mass="32129">MSSTPLGTTASTATSVDGGASASSGLVFTKGHGTGNDFVLLNDPEGELTFDAAALADRRFGIGGDGVIRAIRSERLDEGRALLADDASATWFMDYRNADGSIAEMCGNGIRVFGEYLVTEGLAEIAVGETVSIGTRSGVRRLRREVDGWAVDLGVFRVEAGEPTVSAGGLHVDRPGLGIDVGNPHVVVVLAEESELEALDLHRAPQVSPIPPHGANVEFVVPAEPLVQDGTGRIRMRVHERGSGETLSCGTGAAAAALAVRHFAGDTIDRWLVDVPGGTVGVRVGADGDATRVELSGPAELVYTGSFTRA</sequence>
<feature type="active site" description="Proton donor" evidence="8">
    <location>
        <position position="106"/>
    </location>
</feature>
<dbReference type="EMBL" id="VHQG01000002">
    <property type="protein sequence ID" value="TPW76498.1"/>
    <property type="molecule type" value="Genomic_DNA"/>
</dbReference>
<dbReference type="UniPathway" id="UPA00034">
    <property type="reaction ID" value="UER00025"/>
</dbReference>
<evidence type="ECO:0000313" key="10">
    <source>
        <dbReference type="EMBL" id="TPW76498.1"/>
    </source>
</evidence>
<evidence type="ECO:0000256" key="8">
    <source>
        <dbReference type="HAMAP-Rule" id="MF_00197"/>
    </source>
</evidence>
<dbReference type="GO" id="GO:0008837">
    <property type="term" value="F:diaminopimelate epimerase activity"/>
    <property type="evidence" value="ECO:0007669"/>
    <property type="project" value="UniProtKB-UniRule"/>
</dbReference>
<feature type="site" description="Could be important to modulate the pK values of the two catalytic cysteine residues" evidence="8">
    <location>
        <position position="240"/>
    </location>
</feature>
<comment type="pathway">
    <text evidence="1 8">Amino-acid biosynthesis; L-lysine biosynthesis via DAP pathway; DL-2,6-diaminopimelate from LL-2,6-diaminopimelate: step 1/1.</text>
</comment>
<dbReference type="OrthoDB" id="9805408at2"/>
<feature type="binding site" evidence="8">
    <location>
        <position position="216"/>
    </location>
    <ligand>
        <name>substrate</name>
    </ligand>
</feature>
<comment type="function">
    <text evidence="8">Catalyzes the stereoinversion of LL-2,6-diaminopimelate (L,L-DAP) to meso-diaminopimelate (meso-DAP), a precursor of L-lysine and an essential component of the bacterial peptidoglycan.</text>
</comment>
<dbReference type="GO" id="GO:0009089">
    <property type="term" value="P:lysine biosynthetic process via diaminopimelate"/>
    <property type="evidence" value="ECO:0007669"/>
    <property type="project" value="UniProtKB-UniRule"/>
</dbReference>
<reference evidence="10 11" key="1">
    <citation type="submission" date="2019-06" db="EMBL/GenBank/DDBJ databases">
        <authorList>
            <person name="Li F."/>
        </authorList>
    </citation>
    <scope>NUCLEOTIDE SEQUENCE [LARGE SCALE GENOMIC DNA]</scope>
    <source>
        <strain evidence="10 11">10F1D-1</strain>
    </source>
</reference>
<dbReference type="EC" id="5.1.1.7" evidence="3 8"/>
<name>A0A506Y650_9MICO</name>
<feature type="active site" evidence="9">
    <location>
        <position position="106"/>
    </location>
</feature>
<comment type="caution">
    <text evidence="8">Lacks conserved residue(s) required for the propagation of feature annotation.</text>
</comment>
<dbReference type="Proteomes" id="UP000316252">
    <property type="component" value="Unassembled WGS sequence"/>
</dbReference>
<accession>A0A506Y650</accession>
<feature type="binding site" evidence="8">
    <location>
        <begin position="250"/>
        <end position="251"/>
    </location>
    <ligand>
        <name>substrate</name>
    </ligand>
</feature>
<dbReference type="GO" id="GO:0005829">
    <property type="term" value="C:cytosol"/>
    <property type="evidence" value="ECO:0007669"/>
    <property type="project" value="TreeGrafter"/>
</dbReference>
<keyword evidence="11" id="KW-1185">Reference proteome</keyword>
<gene>
    <name evidence="8" type="primary">dapF</name>
    <name evidence="10" type="ORF">FJ657_12125</name>
</gene>
<evidence type="ECO:0000256" key="4">
    <source>
        <dbReference type="ARBA" id="ARBA00022605"/>
    </source>
</evidence>
<comment type="similarity">
    <text evidence="2 8">Belongs to the diaminopimelate epimerase family.</text>
</comment>
<feature type="binding site" evidence="8">
    <location>
        <position position="97"/>
    </location>
    <ligand>
        <name>substrate</name>
    </ligand>
</feature>
<keyword evidence="5 8" id="KW-0457">Lysine biosynthesis</keyword>
<evidence type="ECO:0000256" key="3">
    <source>
        <dbReference type="ARBA" id="ARBA00013080"/>
    </source>
</evidence>
<proteinExistence type="inferred from homology"/>
<dbReference type="InterPro" id="IPR001653">
    <property type="entry name" value="DAP_epimerase_DapF"/>
</dbReference>
<evidence type="ECO:0000256" key="2">
    <source>
        <dbReference type="ARBA" id="ARBA00010219"/>
    </source>
</evidence>
<feature type="binding site" evidence="8">
    <location>
        <position position="183"/>
    </location>
    <ligand>
        <name>substrate</name>
    </ligand>
</feature>
<comment type="catalytic activity">
    <reaction evidence="7 8">
        <text>(2S,6S)-2,6-diaminopimelate = meso-2,6-diaminopimelate</text>
        <dbReference type="Rhea" id="RHEA:15393"/>
        <dbReference type="ChEBI" id="CHEBI:57609"/>
        <dbReference type="ChEBI" id="CHEBI:57791"/>
        <dbReference type="EC" id="5.1.1.7"/>
    </reaction>
</comment>
<dbReference type="InterPro" id="IPR018510">
    <property type="entry name" value="DAP_epimerase_AS"/>
</dbReference>
<dbReference type="PANTHER" id="PTHR31689">
    <property type="entry name" value="DIAMINOPIMELATE EPIMERASE, CHLOROPLASTIC"/>
    <property type="match status" value="1"/>
</dbReference>
<keyword evidence="8" id="KW-0963">Cytoplasm</keyword>
<comment type="subunit">
    <text evidence="8">Homodimer.</text>
</comment>
<evidence type="ECO:0000256" key="5">
    <source>
        <dbReference type="ARBA" id="ARBA00023154"/>
    </source>
</evidence>
<feature type="site" description="Could be important to modulate the pK values of the two catalytic cysteine residues" evidence="8">
    <location>
        <position position="185"/>
    </location>
</feature>
<keyword evidence="4 8" id="KW-0028">Amino-acid biosynthesis</keyword>
<evidence type="ECO:0000256" key="7">
    <source>
        <dbReference type="ARBA" id="ARBA00051712"/>
    </source>
</evidence>
<dbReference type="PANTHER" id="PTHR31689:SF0">
    <property type="entry name" value="DIAMINOPIMELATE EPIMERASE"/>
    <property type="match status" value="1"/>
</dbReference>
<protein>
    <recommendedName>
        <fullName evidence="3 8">Diaminopimelate epimerase</fullName>
        <shortName evidence="8">DAP epimerase</shortName>
        <ecNumber evidence="3 8">5.1.1.7</ecNumber>
    </recommendedName>
    <alternativeName>
        <fullName evidence="8">PLP-independent amino acid racemase</fullName>
    </alternativeName>
</protein>
<dbReference type="Gene3D" id="3.10.310.10">
    <property type="entry name" value="Diaminopimelate Epimerase, Chain A, domain 1"/>
    <property type="match status" value="2"/>
</dbReference>
<comment type="caution">
    <text evidence="10">The sequence shown here is derived from an EMBL/GenBank/DDBJ whole genome shotgun (WGS) entry which is preliminary data.</text>
</comment>
<evidence type="ECO:0000256" key="9">
    <source>
        <dbReference type="PROSITE-ProRule" id="PRU10125"/>
    </source>
</evidence>
<dbReference type="AlphaFoldDB" id="A0A506Y650"/>
<feature type="active site" description="Proton acceptor" evidence="8">
    <location>
        <position position="249"/>
    </location>
</feature>
<evidence type="ECO:0000256" key="6">
    <source>
        <dbReference type="ARBA" id="ARBA00023235"/>
    </source>
</evidence>
<feature type="binding site" evidence="8">
    <location>
        <position position="36"/>
    </location>
    <ligand>
        <name>substrate</name>
    </ligand>
</feature>